<proteinExistence type="predicted"/>
<dbReference type="Proteomes" id="UP001154252">
    <property type="component" value="Unassembled WGS sequence"/>
</dbReference>
<dbReference type="EMBL" id="CAJVRC010000900">
    <property type="protein sequence ID" value="CAG8909396.1"/>
    <property type="molecule type" value="Genomic_DNA"/>
</dbReference>
<dbReference type="AlphaFoldDB" id="A0A9W4KIF5"/>
<feature type="region of interest" description="Disordered" evidence="1">
    <location>
        <begin position="75"/>
        <end position="172"/>
    </location>
</feature>
<reference evidence="2" key="1">
    <citation type="submission" date="2021-07" db="EMBL/GenBank/DDBJ databases">
        <authorList>
            <person name="Branca A.L. A."/>
        </authorList>
    </citation>
    <scope>NUCLEOTIDE SEQUENCE</scope>
</reference>
<evidence type="ECO:0000313" key="2">
    <source>
        <dbReference type="EMBL" id="CAG8909396.1"/>
    </source>
</evidence>
<evidence type="ECO:0000256" key="1">
    <source>
        <dbReference type="SAM" id="MobiDB-lite"/>
    </source>
</evidence>
<sequence>MLPAEIMATTLFPKKKSELGSFTAAEIRLIMASVLCTTGRVDTDKLGKLTSTKKTSAASRFPSVKRKLEKMFEDQLDTIDGQNDSSAKEKTPAKSRTNKRREKVVEAKPKPEIKVEVKSGETTDSRMKVEAESGESINSPVKVESDSDSGESIDTPVKKADTDVKIKPEPLD</sequence>
<protein>
    <submittedName>
        <fullName evidence="2">Uncharacterized protein</fullName>
    </submittedName>
</protein>
<feature type="compositionally biased region" description="Basic and acidic residues" evidence="1">
    <location>
        <begin position="156"/>
        <end position="172"/>
    </location>
</feature>
<comment type="caution">
    <text evidence="2">The sequence shown here is derived from an EMBL/GenBank/DDBJ whole genome shotgun (WGS) entry which is preliminary data.</text>
</comment>
<evidence type="ECO:0000313" key="3">
    <source>
        <dbReference type="Proteomes" id="UP001154252"/>
    </source>
</evidence>
<name>A0A9W4KIF5_9EURO</name>
<gene>
    <name evidence="2" type="ORF">PEGY_LOCUS10186</name>
</gene>
<accession>A0A9W4KIF5</accession>
<keyword evidence="3" id="KW-1185">Reference proteome</keyword>
<dbReference type="OrthoDB" id="4330748at2759"/>
<organism evidence="2 3">
    <name type="scientific">Penicillium egyptiacum</name>
    <dbReference type="NCBI Taxonomy" id="1303716"/>
    <lineage>
        <taxon>Eukaryota</taxon>
        <taxon>Fungi</taxon>
        <taxon>Dikarya</taxon>
        <taxon>Ascomycota</taxon>
        <taxon>Pezizomycotina</taxon>
        <taxon>Eurotiomycetes</taxon>
        <taxon>Eurotiomycetidae</taxon>
        <taxon>Eurotiales</taxon>
        <taxon>Aspergillaceae</taxon>
        <taxon>Penicillium</taxon>
    </lineage>
</organism>
<feature type="compositionally biased region" description="Basic and acidic residues" evidence="1">
    <location>
        <begin position="103"/>
        <end position="131"/>
    </location>
</feature>